<feature type="region of interest" description="Disordered" evidence="5">
    <location>
        <begin position="575"/>
        <end position="747"/>
    </location>
</feature>
<feature type="region of interest" description="Disordered" evidence="5">
    <location>
        <begin position="137"/>
        <end position="156"/>
    </location>
</feature>
<keyword evidence="3" id="KW-0418">Kinase</keyword>
<gene>
    <name evidence="7" type="ORF">BJEO58_00298</name>
</gene>
<feature type="compositionally biased region" description="Low complexity" evidence="5">
    <location>
        <begin position="634"/>
        <end position="652"/>
    </location>
</feature>
<dbReference type="Gene3D" id="3.90.1200.10">
    <property type="match status" value="1"/>
</dbReference>
<evidence type="ECO:0000256" key="5">
    <source>
        <dbReference type="SAM" id="MobiDB-lite"/>
    </source>
</evidence>
<evidence type="ECO:0000256" key="2">
    <source>
        <dbReference type="ARBA" id="ARBA00022741"/>
    </source>
</evidence>
<feature type="compositionally biased region" description="Low complexity" evidence="5">
    <location>
        <begin position="610"/>
        <end position="621"/>
    </location>
</feature>
<keyword evidence="1" id="KW-0808">Transferase</keyword>
<dbReference type="EMBL" id="FXZM01000001">
    <property type="protein sequence ID" value="SMY10723.1"/>
    <property type="molecule type" value="Genomic_DNA"/>
</dbReference>
<feature type="compositionally biased region" description="Acidic residues" evidence="5">
    <location>
        <begin position="622"/>
        <end position="633"/>
    </location>
</feature>
<proteinExistence type="predicted"/>
<organism evidence="7 8">
    <name type="scientific">Brevibacterium jeotgali</name>
    <dbReference type="NCBI Taxonomy" id="1262550"/>
    <lineage>
        <taxon>Bacteria</taxon>
        <taxon>Bacillati</taxon>
        <taxon>Actinomycetota</taxon>
        <taxon>Actinomycetes</taxon>
        <taxon>Micrococcales</taxon>
        <taxon>Brevibacteriaceae</taxon>
        <taxon>Brevibacterium</taxon>
    </lineage>
</organism>
<feature type="compositionally biased region" description="Basic and acidic residues" evidence="5">
    <location>
        <begin position="738"/>
        <end position="747"/>
    </location>
</feature>
<evidence type="ECO:0000313" key="7">
    <source>
        <dbReference type="EMBL" id="SMY10723.1"/>
    </source>
</evidence>
<feature type="region of interest" description="Disordered" evidence="5">
    <location>
        <begin position="508"/>
        <end position="544"/>
    </location>
</feature>
<name>A0A2H1L2T9_9MICO</name>
<feature type="compositionally biased region" description="Acidic residues" evidence="5">
    <location>
        <begin position="709"/>
        <end position="730"/>
    </location>
</feature>
<keyword evidence="8" id="KW-1185">Reference proteome</keyword>
<feature type="compositionally biased region" description="Basic and acidic residues" evidence="5">
    <location>
        <begin position="512"/>
        <end position="529"/>
    </location>
</feature>
<evidence type="ECO:0000256" key="4">
    <source>
        <dbReference type="ARBA" id="ARBA00022840"/>
    </source>
</evidence>
<dbReference type="AlphaFoldDB" id="A0A2H1L2T9"/>
<dbReference type="GO" id="GO:0016301">
    <property type="term" value="F:kinase activity"/>
    <property type="evidence" value="ECO:0007669"/>
    <property type="project" value="UniProtKB-KW"/>
</dbReference>
<reference evidence="8" key="1">
    <citation type="submission" date="2017-03" db="EMBL/GenBank/DDBJ databases">
        <authorList>
            <person name="Monnet C."/>
        </authorList>
    </citation>
    <scope>NUCLEOTIDE SEQUENCE [LARGE SCALE GENOMIC DNA]</scope>
    <source>
        <strain evidence="8">SJ5-8</strain>
    </source>
</reference>
<sequence>MAISSDLERLLARWLPRQRWMPALGGRAGEEPDITPLSVARIAEVSDDDAGTVQCLLVVLTVRGPRRHTRLCVPLSVRTVEDYALRSHLVGVVDDLLLGKSYVYDGAADPVFVLALADAIVDAHGTPDEQLQSFRAGDELPDADPAPVRGQGPEPGASLLARASAHRFRRTDGLGSESRVEIDGPAGVFALTILREIGAENPPAVRYPLALTAVESASVHPAVGWSQTRWFDDTDLTTIAAPFALLSHALPESRRAWRAAVETALRVDSGSVGSFNRQASALGTAVGGLHVDLGSEFGRVRSEGEPTRRLIRKWRERIDWAISRAPGALGSLEQQLREHADSLDGIHGLGPLQRVHGELTLDHISVGTAEGPRVISFAVTPDEPRPVEIDLVAMLRSMDYAAGYAWLQRTGSLAEGEPRIRALATRGLEDTELRDDYLAAPEHLWYRQTANSFLSGYAHALGETKSVTDPLLRAALIDRLLVEVVSEMRDRPAWLIVPLAALAAALGDGSDDAGRTSSEHGSESGHAETDSEAETSTGGPDEEDDVFARAVSAGTRDGGSAEDGSVIEVAAGADILPGRTAVEDDGVGRWGRRSTEPPAEESAEPESAESEPAAEAAAAEEPAAEEPAAEEPAAEIPAAEEPAADRPAAGDLTADDLTADESAGSEPVADEAPETPGATHPIEDAGAAAFGVPPKPDRLPPGMAHSGLVEDEDPDADESLDEDGAGEDERDSAVPPRSARDSRGVTD</sequence>
<dbReference type="Proteomes" id="UP000234462">
    <property type="component" value="Unassembled WGS sequence"/>
</dbReference>
<feature type="domain" description="Maltokinase N-terminal cap" evidence="6">
    <location>
        <begin position="14"/>
        <end position="109"/>
    </location>
</feature>
<accession>A0A2H1L2T9</accession>
<dbReference type="InterPro" id="IPR040999">
    <property type="entry name" value="Mak_N_cap"/>
</dbReference>
<feature type="compositionally biased region" description="Acidic residues" evidence="5">
    <location>
        <begin position="598"/>
        <end position="609"/>
    </location>
</feature>
<dbReference type="Pfam" id="PF18085">
    <property type="entry name" value="Mak_N_cap"/>
    <property type="match status" value="1"/>
</dbReference>
<keyword evidence="4" id="KW-0067">ATP-binding</keyword>
<evidence type="ECO:0000313" key="8">
    <source>
        <dbReference type="Proteomes" id="UP000234462"/>
    </source>
</evidence>
<dbReference type="RefSeq" id="WP_101587084.1">
    <property type="nucleotide sequence ID" value="NZ_FXZM01000001.1"/>
</dbReference>
<evidence type="ECO:0000256" key="1">
    <source>
        <dbReference type="ARBA" id="ARBA00022679"/>
    </source>
</evidence>
<keyword evidence="2" id="KW-0547">Nucleotide-binding</keyword>
<evidence type="ECO:0000259" key="6">
    <source>
        <dbReference type="Pfam" id="PF18085"/>
    </source>
</evidence>
<dbReference type="GO" id="GO:0005524">
    <property type="term" value="F:ATP binding"/>
    <property type="evidence" value="ECO:0007669"/>
    <property type="project" value="UniProtKB-KW"/>
</dbReference>
<dbReference type="OrthoDB" id="3787729at2"/>
<evidence type="ECO:0000256" key="3">
    <source>
        <dbReference type="ARBA" id="ARBA00022777"/>
    </source>
</evidence>
<protein>
    <recommendedName>
        <fullName evidence="6">Maltokinase N-terminal cap domain-containing protein</fullName>
    </recommendedName>
</protein>